<accession>B4CUK3</accession>
<dbReference type="GO" id="GO:0031177">
    <property type="term" value="F:phosphopantetheine binding"/>
    <property type="evidence" value="ECO:0007669"/>
    <property type="project" value="TreeGrafter"/>
</dbReference>
<dbReference type="InParanoid" id="B4CUK3"/>
<dbReference type="Proteomes" id="UP000005824">
    <property type="component" value="Unassembled WGS sequence"/>
</dbReference>
<dbReference type="GO" id="GO:0005829">
    <property type="term" value="C:cytosol"/>
    <property type="evidence" value="ECO:0007669"/>
    <property type="project" value="TreeGrafter"/>
</dbReference>
<evidence type="ECO:0000313" key="3">
    <source>
        <dbReference type="Proteomes" id="UP000005824"/>
    </source>
</evidence>
<feature type="domain" description="Condensation" evidence="1">
    <location>
        <begin position="3"/>
        <end position="333"/>
    </location>
</feature>
<dbReference type="Gene3D" id="3.30.559.30">
    <property type="entry name" value="Nonribosomal peptide synthetase, condensation domain"/>
    <property type="match status" value="1"/>
</dbReference>
<dbReference type="InterPro" id="IPR001242">
    <property type="entry name" value="Condensation_dom"/>
</dbReference>
<organism evidence="2 3">
    <name type="scientific">Chthoniobacter flavus Ellin428</name>
    <dbReference type="NCBI Taxonomy" id="497964"/>
    <lineage>
        <taxon>Bacteria</taxon>
        <taxon>Pseudomonadati</taxon>
        <taxon>Verrucomicrobiota</taxon>
        <taxon>Spartobacteria</taxon>
        <taxon>Chthoniobacterales</taxon>
        <taxon>Chthoniobacteraceae</taxon>
        <taxon>Chthoniobacter</taxon>
    </lineage>
</organism>
<dbReference type="RefSeq" id="WP_006977693.1">
    <property type="nucleotide sequence ID" value="NZ_ABVL01000001.1"/>
</dbReference>
<dbReference type="GO" id="GO:0043041">
    <property type="term" value="P:amino acid activation for nonribosomal peptide biosynthetic process"/>
    <property type="evidence" value="ECO:0007669"/>
    <property type="project" value="TreeGrafter"/>
</dbReference>
<evidence type="ECO:0000313" key="2">
    <source>
        <dbReference type="EMBL" id="EDY22241.1"/>
    </source>
</evidence>
<gene>
    <name evidence="2" type="ORF">CfE428DRAFT_0366</name>
</gene>
<keyword evidence="3" id="KW-1185">Reference proteome</keyword>
<dbReference type="InterPro" id="IPR023213">
    <property type="entry name" value="CAT-like_dom_sf"/>
</dbReference>
<comment type="caution">
    <text evidence="2">The sequence shown here is derived from an EMBL/GenBank/DDBJ whole genome shotgun (WGS) entry which is preliminary data.</text>
</comment>
<protein>
    <submittedName>
        <fullName evidence="2">Condensation domain protein</fullName>
    </submittedName>
</protein>
<reference evidence="2 3" key="1">
    <citation type="journal article" date="2011" name="J. Bacteriol.">
        <title>Genome sequence of Chthoniobacter flavus Ellin428, an aerobic heterotrophic soil bacterium.</title>
        <authorList>
            <person name="Kant R."/>
            <person name="van Passel M.W."/>
            <person name="Palva A."/>
            <person name="Lucas S."/>
            <person name="Lapidus A."/>
            <person name="Glavina Del Rio T."/>
            <person name="Dalin E."/>
            <person name="Tice H."/>
            <person name="Bruce D."/>
            <person name="Goodwin L."/>
            <person name="Pitluck S."/>
            <person name="Larimer F.W."/>
            <person name="Land M.L."/>
            <person name="Hauser L."/>
            <person name="Sangwan P."/>
            <person name="de Vos W.M."/>
            <person name="Janssen P.H."/>
            <person name="Smidt H."/>
        </authorList>
    </citation>
    <scope>NUCLEOTIDE SEQUENCE [LARGE SCALE GENOMIC DNA]</scope>
    <source>
        <strain evidence="2 3">Ellin428</strain>
    </source>
</reference>
<dbReference type="EMBL" id="ABVL01000001">
    <property type="protein sequence ID" value="EDY22241.1"/>
    <property type="molecule type" value="Genomic_DNA"/>
</dbReference>
<dbReference type="PANTHER" id="PTHR45527:SF1">
    <property type="entry name" value="FATTY ACID SYNTHASE"/>
    <property type="match status" value="1"/>
</dbReference>
<dbReference type="GO" id="GO:0009366">
    <property type="term" value="C:enterobactin synthetase complex"/>
    <property type="evidence" value="ECO:0007669"/>
    <property type="project" value="TreeGrafter"/>
</dbReference>
<dbReference type="GO" id="GO:0047527">
    <property type="term" value="F:2,3-dihydroxybenzoate-serine ligase activity"/>
    <property type="evidence" value="ECO:0007669"/>
    <property type="project" value="TreeGrafter"/>
</dbReference>
<dbReference type="eggNOG" id="COG1020">
    <property type="taxonomic scope" value="Bacteria"/>
</dbReference>
<dbReference type="AlphaFoldDB" id="B4CUK3"/>
<dbReference type="PANTHER" id="PTHR45527">
    <property type="entry name" value="NONRIBOSOMAL PEPTIDE SYNTHETASE"/>
    <property type="match status" value="1"/>
</dbReference>
<dbReference type="GO" id="GO:0009239">
    <property type="term" value="P:enterobactin biosynthetic process"/>
    <property type="evidence" value="ECO:0007669"/>
    <property type="project" value="TreeGrafter"/>
</dbReference>
<evidence type="ECO:0000259" key="1">
    <source>
        <dbReference type="Pfam" id="PF00668"/>
    </source>
</evidence>
<name>B4CUK3_9BACT</name>
<dbReference type="Pfam" id="PF00668">
    <property type="entry name" value="Condensation"/>
    <property type="match status" value="1"/>
</dbReference>
<dbReference type="STRING" id="497964.CfE428DRAFT_0366"/>
<dbReference type="SUPFAM" id="SSF52777">
    <property type="entry name" value="CoA-dependent acyltransferases"/>
    <property type="match status" value="2"/>
</dbReference>
<proteinExistence type="predicted"/>
<sequence>MVREIASEPFDLLQGPLYRVNLLRRAPDDHVFVFTIHHAIGDGWTLGLFVQELCLAYIQRARGMKDPLPVVPQTYSAWGAVERAFWQPSELQPRIAFWKSHLAGYRRLWSALEGPVTASGSHVRLVSHFPAELAKASRELARRSSATLFSTLLVAFQVAFARWAKTDDVLVGTPVANRTKQVTKETMGYYAGIVPIRGPVNVEKTFSASLREMHQKTADCFANAIPFAELAQALGDAGAPGHNPIFEIRFALQNHPIPDVALPGLSAKLRMRSTGTARYHLACEVTEEGEQLEVVWLFRPQLFQQAEVENLGRLFESVLATACRTPEARVAALTESSS</sequence>
<dbReference type="Gene3D" id="3.30.559.10">
    <property type="entry name" value="Chloramphenicol acetyltransferase-like domain"/>
    <property type="match status" value="1"/>
</dbReference>